<evidence type="ECO:0000256" key="2">
    <source>
        <dbReference type="ARBA" id="ARBA00022801"/>
    </source>
</evidence>
<name>A0A5N5V2E8_MYCPH</name>
<proteinExistence type="inferred from homology"/>
<dbReference type="Pfam" id="PF07859">
    <property type="entry name" value="Abhydrolase_3"/>
    <property type="match status" value="1"/>
</dbReference>
<evidence type="ECO:0000313" key="5">
    <source>
        <dbReference type="Proteomes" id="UP000325690"/>
    </source>
</evidence>
<dbReference type="RefSeq" id="WP_061482194.1">
    <property type="nucleotide sequence ID" value="NZ_ANBO01000011.1"/>
</dbReference>
<dbReference type="PANTHER" id="PTHR48081:SF30">
    <property type="entry name" value="ACETYL-HYDROLASE LIPR-RELATED"/>
    <property type="match status" value="1"/>
</dbReference>
<dbReference type="EMBL" id="ANBP01000014">
    <property type="protein sequence ID" value="KAB7756062.1"/>
    <property type="molecule type" value="Genomic_DNA"/>
</dbReference>
<feature type="domain" description="Alpha/beta hydrolase fold-3" evidence="3">
    <location>
        <begin position="119"/>
        <end position="330"/>
    </location>
</feature>
<dbReference type="InterPro" id="IPR029058">
    <property type="entry name" value="AB_hydrolase_fold"/>
</dbReference>
<comment type="caution">
    <text evidence="4">The sequence shown here is derived from an EMBL/GenBank/DDBJ whole genome shotgun (WGS) entry which is preliminary data.</text>
</comment>
<sequence length="355" mass="38028">MTAPSKVAGAHLPGIPAVHGRKPRKFPVSDGAPVEVVEDGPSFAGRIASLTARLTIKPTLAIGSYAPRLPWPFGLVDFASRVMRPAPGTIRATISLPNCTAQLVRAPGVLPADGKRGVILYMHGGAFLACGVNSHGRLVQALSGYADCPVLVVNYRMVPKHSVGEALDDCYDAYQWLRLRGYEPDQIVLAGDSAGGYLSLALAERLQQESGGVAGEVPAAVVTMSPLFEIDNEARANHPNRDSDAMFPPRAFYALIDLISEAAGRHIVDGQPEEVYEPLDHIEPGLPRTLIHVSGSEVLVSDAHKAARRLAAAGVPVEVRVWPGQMHVFQLAAPIVPEATRSLRQIGEYIREATW</sequence>
<evidence type="ECO:0000256" key="1">
    <source>
        <dbReference type="ARBA" id="ARBA00010515"/>
    </source>
</evidence>
<dbReference type="InterPro" id="IPR050300">
    <property type="entry name" value="GDXG_lipolytic_enzyme"/>
</dbReference>
<comment type="similarity">
    <text evidence="1">Belongs to the 'GDXG' lipolytic enzyme family.</text>
</comment>
<dbReference type="InterPro" id="IPR013094">
    <property type="entry name" value="AB_hydrolase_3"/>
</dbReference>
<reference evidence="4 5" key="1">
    <citation type="submission" date="2012-10" db="EMBL/GenBank/DDBJ databases">
        <title>The draft sequence of the Mycobacterium pheli genome.</title>
        <authorList>
            <person name="Pettersson B.M.F."/>
            <person name="Das S."/>
            <person name="Dasgupta S."/>
            <person name="Bhattacharya A."/>
            <person name="Kirsebom L.A."/>
        </authorList>
    </citation>
    <scope>NUCLEOTIDE SEQUENCE [LARGE SCALE GENOMIC DNA]</scope>
    <source>
        <strain evidence="4 5">CCUG 21000</strain>
    </source>
</reference>
<dbReference type="Gene3D" id="3.40.50.1820">
    <property type="entry name" value="alpha/beta hydrolase"/>
    <property type="match status" value="1"/>
</dbReference>
<dbReference type="PANTHER" id="PTHR48081">
    <property type="entry name" value="AB HYDROLASE SUPERFAMILY PROTEIN C4A8.06C"/>
    <property type="match status" value="1"/>
</dbReference>
<evidence type="ECO:0000313" key="4">
    <source>
        <dbReference type="EMBL" id="KAB7756062.1"/>
    </source>
</evidence>
<dbReference type="GeneID" id="74304505"/>
<accession>A0A5N5V2E8</accession>
<dbReference type="Proteomes" id="UP000325690">
    <property type="component" value="Unassembled WGS sequence"/>
</dbReference>
<organism evidence="4 5">
    <name type="scientific">Mycolicibacterium phlei DSM 43239 = CCUG 21000</name>
    <dbReference type="NCBI Taxonomy" id="1226750"/>
    <lineage>
        <taxon>Bacteria</taxon>
        <taxon>Bacillati</taxon>
        <taxon>Actinomycetota</taxon>
        <taxon>Actinomycetes</taxon>
        <taxon>Mycobacteriales</taxon>
        <taxon>Mycobacteriaceae</taxon>
        <taxon>Mycolicibacterium</taxon>
    </lineage>
</organism>
<evidence type="ECO:0000259" key="3">
    <source>
        <dbReference type="Pfam" id="PF07859"/>
    </source>
</evidence>
<protein>
    <submittedName>
        <fullName evidence="4">Esterase</fullName>
    </submittedName>
</protein>
<keyword evidence="5" id="KW-1185">Reference proteome</keyword>
<dbReference type="AlphaFoldDB" id="A0A5N5V2E8"/>
<keyword evidence="2" id="KW-0378">Hydrolase</keyword>
<dbReference type="SUPFAM" id="SSF53474">
    <property type="entry name" value="alpha/beta-Hydrolases"/>
    <property type="match status" value="1"/>
</dbReference>
<gene>
    <name evidence="4" type="ORF">MPHL21000_12425</name>
</gene>
<dbReference type="GO" id="GO:0004806">
    <property type="term" value="F:triacylglycerol lipase activity"/>
    <property type="evidence" value="ECO:0007669"/>
    <property type="project" value="TreeGrafter"/>
</dbReference>